<evidence type="ECO:0000313" key="3">
    <source>
        <dbReference type="Proteomes" id="UP000718564"/>
    </source>
</evidence>
<dbReference type="RefSeq" id="WP_169157897.1">
    <property type="nucleotide sequence ID" value="NZ_CAWPJE010000304.1"/>
</dbReference>
<reference evidence="2 3" key="1">
    <citation type="submission" date="2018-06" db="EMBL/GenBank/DDBJ databases">
        <title>Comparative genomics of Brasilonema spp. strains.</title>
        <authorList>
            <person name="Alvarenga D.O."/>
            <person name="Fiore M.F."/>
            <person name="Varani A.M."/>
        </authorList>
    </citation>
    <scope>NUCLEOTIDE SEQUENCE [LARGE SCALE GENOMIC DNA]</scope>
    <source>
        <strain evidence="2 3">SPC951</strain>
    </source>
</reference>
<name>A0ABX1PH55_9CYAN</name>
<evidence type="ECO:0000313" key="2">
    <source>
        <dbReference type="EMBL" id="NMG22712.1"/>
    </source>
</evidence>
<sequence>MKKTLISAAAFALVSAALISAGYATAKTDNNRVFNVNDSVKFPPNSWRIVKHTFRVQIPRNNNTLSQLIIDTPSSVAVSNDIDVLDDKGQKININISVNGRRILIDFPEKVISNTKLLIEFNKVRQPTVGPASVYSLWAKAVGNDTEIPVGTAQFSTF</sequence>
<dbReference type="Proteomes" id="UP000718564">
    <property type="component" value="Unassembled WGS sequence"/>
</dbReference>
<accession>A0ABX1PH55</accession>
<feature type="chain" id="PRO_5046600391" description="DUF2808 domain-containing protein" evidence="1">
    <location>
        <begin position="27"/>
        <end position="158"/>
    </location>
</feature>
<feature type="signal peptide" evidence="1">
    <location>
        <begin position="1"/>
        <end position="26"/>
    </location>
</feature>
<keyword evidence="1" id="KW-0732">Signal</keyword>
<evidence type="ECO:0008006" key="4">
    <source>
        <dbReference type="Google" id="ProtNLM"/>
    </source>
</evidence>
<proteinExistence type="predicted"/>
<dbReference type="InterPro" id="IPR021256">
    <property type="entry name" value="DUF2808"/>
</dbReference>
<dbReference type="Pfam" id="PF10989">
    <property type="entry name" value="DUF2808"/>
    <property type="match status" value="1"/>
</dbReference>
<evidence type="ECO:0000256" key="1">
    <source>
        <dbReference type="SAM" id="SignalP"/>
    </source>
</evidence>
<organism evidence="2 3">
    <name type="scientific">Brasilonema bromeliae SPC951</name>
    <dbReference type="NCBI Taxonomy" id="385972"/>
    <lineage>
        <taxon>Bacteria</taxon>
        <taxon>Bacillati</taxon>
        <taxon>Cyanobacteriota</taxon>
        <taxon>Cyanophyceae</taxon>
        <taxon>Nostocales</taxon>
        <taxon>Scytonemataceae</taxon>
        <taxon>Brasilonema</taxon>
        <taxon>Bromeliae group (in: Brasilonema)</taxon>
    </lineage>
</organism>
<dbReference type="EMBL" id="QMEB01000300">
    <property type="protein sequence ID" value="NMG22712.1"/>
    <property type="molecule type" value="Genomic_DNA"/>
</dbReference>
<protein>
    <recommendedName>
        <fullName evidence="4">DUF2808 domain-containing protein</fullName>
    </recommendedName>
</protein>
<keyword evidence="3" id="KW-1185">Reference proteome</keyword>
<comment type="caution">
    <text evidence="2">The sequence shown here is derived from an EMBL/GenBank/DDBJ whole genome shotgun (WGS) entry which is preliminary data.</text>
</comment>
<gene>
    <name evidence="2" type="ORF">DP116_26020</name>
</gene>